<dbReference type="PROSITE" id="PS00551">
    <property type="entry name" value="MOLYBDOPTERIN_PROK_1"/>
    <property type="match status" value="1"/>
</dbReference>
<dbReference type="InterPro" id="IPR041854">
    <property type="entry name" value="BFD-like_2Fe2S-bd_dom_sf"/>
</dbReference>
<dbReference type="InterPro" id="IPR041957">
    <property type="entry name" value="CT_Nitrate-R-NapA-like"/>
</dbReference>
<keyword evidence="5" id="KW-0004">4Fe-4S</keyword>
<dbReference type="RefSeq" id="WP_255844017.1">
    <property type="nucleotide sequence ID" value="NZ_CP094358.1"/>
</dbReference>
<dbReference type="InterPro" id="IPR036188">
    <property type="entry name" value="FAD/NAD-bd_sf"/>
</dbReference>
<dbReference type="Gene3D" id="3.30.390.30">
    <property type="match status" value="1"/>
</dbReference>
<keyword evidence="8" id="KW-0479">Metal-binding</keyword>
<keyword evidence="13" id="KW-0534">Nitrate assimilation</keyword>
<accession>A0A9E6ZPC3</accession>
<organism evidence="15 16">
    <name type="scientific">Abyssalbus ytuae</name>
    <dbReference type="NCBI Taxonomy" id="2926907"/>
    <lineage>
        <taxon>Bacteria</taxon>
        <taxon>Pseudomonadati</taxon>
        <taxon>Bacteroidota</taxon>
        <taxon>Flavobacteriia</taxon>
        <taxon>Flavobacteriales</taxon>
        <taxon>Flavobacteriaceae</taxon>
        <taxon>Abyssalbus</taxon>
    </lineage>
</organism>
<keyword evidence="16" id="KW-1185">Reference proteome</keyword>
<evidence type="ECO:0000259" key="14">
    <source>
        <dbReference type="PROSITE" id="PS51669"/>
    </source>
</evidence>
<evidence type="ECO:0000256" key="1">
    <source>
        <dbReference type="ARBA" id="ARBA00001942"/>
    </source>
</evidence>
<sequence>MQTKELKTTCSYCGVGCGIIIKKDSQNKVYVEGDKDHPVNKGMLCSKGMNLHYVANDTFDRILYPEMRWSRSHLRERVSWDDALDRAASVFKSIIKKYGPDSVGFYVSGQCLTEEYYIANKLTKGFLGTNNIDTNSRLCMSSAVVGYKKTFGEDSVPGSYADIELADCFLITGANPAWCHPILFRRIEKHKEENPDVKIIVVDPRKTDSANFADLHLQIIPGTDVVLYNAIGRRLLERGLTDYNFIKNHTENFESYKQQVLATSLKKASKICGVSEDDIKLAAEIIGKSNAFISMWAMGLNQSVVGVDKNFSLLNLSLITGQIGKPGAGPFSLTGQPNAMGGREVGGMANLLAVHKDLFNETHRKEVADFWGVKEISSKPGYTATEMFEALEKGKLKAVWIICTNPMVSLPNSGRVEKALQNAKFVVVQDISHKSDTAEYADLLLPAAGWLEKEGTMTNSERRIAYLPQGINPPGEAKADVEILCDFARKMGFNGFNYRNTEEIYKEYCLMTKGTNIDISYLSYDRLKNEGTFQWPVSDYRHTGTARLFEDKKFYTPSQKAIFNVPYGIENASVKPNSEYPLILTTGRIRDQWHTMTKTGKVARLQTHYPNPVLEINPVDAYISKVREGDVVEVKSRNGLVRVRAKVTGNVREGVVFLPMHWGKQLESDLNRSNNLTNIIVDPQSKEPDYKFTAVSVNKYKKKFQKICVVGAGAAAFRFIQNYREHNDEDEIHVFSKEPDPFYNRVLLPEYITEELTWEQLQKIKSLELKKLEIHLHSEIFITEIDKERKKITDNLGREHDYDVLILATGSRAFVPKEVQLNLPGRFTLRSKTDADKFKKYLDETHLPPHEQHVAIVGGGLLGLELAAALKHRNIKVTIIQRASRLMERQLDVISSRLLARDVQERDIQIYFDNEVSTVFNNEENNGLTVTLKSGKIINANAIVYAIGTRPNIEAAKKGGIICGRGLKVNRHLQTSDNNIYAIGEIAEFEDKLFGITSAAEEQATILANYLAGDISSRYKGSVLMNILKFQDLDLCSIGEVYVPENETGYEEIIFTDESKRYYKKCIVKDDLLIGAILMGDKNEFAEFKTLIESKIELSDKRETLLRGSSENKPVIGKLVCSCSQVGEGNIQTAIKNGCTDFTELCKQTGAGLGCGSCKTEVREILGKNLQLV</sequence>
<dbReference type="SUPFAM" id="SSF50692">
    <property type="entry name" value="ADC-like"/>
    <property type="match status" value="1"/>
</dbReference>
<dbReference type="InterPro" id="IPR016156">
    <property type="entry name" value="FAD/NAD-linked_Rdtase_dimer_sf"/>
</dbReference>
<dbReference type="Pfam" id="PF04324">
    <property type="entry name" value="Fer2_BFD"/>
    <property type="match status" value="1"/>
</dbReference>
<evidence type="ECO:0000256" key="12">
    <source>
        <dbReference type="ARBA" id="ARBA00023014"/>
    </source>
</evidence>
<comment type="cofactor">
    <cofactor evidence="3">
        <name>FAD</name>
        <dbReference type="ChEBI" id="CHEBI:57692"/>
    </cofactor>
</comment>
<dbReference type="Pfam" id="PF18267">
    <property type="entry name" value="Rubredoxin_C"/>
    <property type="match status" value="1"/>
</dbReference>
<dbReference type="Pfam" id="PF04879">
    <property type="entry name" value="Molybdop_Fe4S4"/>
    <property type="match status" value="1"/>
</dbReference>
<evidence type="ECO:0000313" key="15">
    <source>
        <dbReference type="EMBL" id="UOB18075.1"/>
    </source>
</evidence>
<dbReference type="Gene3D" id="3.40.228.10">
    <property type="entry name" value="Dimethylsulfoxide Reductase, domain 2"/>
    <property type="match status" value="1"/>
</dbReference>
<name>A0A9E6ZPC3_9FLAO</name>
<dbReference type="Gene3D" id="2.40.40.20">
    <property type="match status" value="1"/>
</dbReference>
<keyword evidence="10" id="KW-0560">Oxidoreductase</keyword>
<dbReference type="KEGG" id="fbm:MQE35_01960"/>
<protein>
    <submittedName>
        <fullName evidence="15">Molybdopterin-dependent oxidoreductase</fullName>
    </submittedName>
</protein>
<dbReference type="PRINTS" id="PR00411">
    <property type="entry name" value="PNDRDTASEI"/>
</dbReference>
<dbReference type="InterPro" id="IPR041575">
    <property type="entry name" value="Rubredoxin_C"/>
</dbReference>
<dbReference type="Gene3D" id="3.50.50.60">
    <property type="entry name" value="FAD/NAD(P)-binding domain"/>
    <property type="match status" value="2"/>
</dbReference>
<dbReference type="PANTHER" id="PTHR43105">
    <property type="entry name" value="RESPIRATORY NITRATE REDUCTASE"/>
    <property type="match status" value="1"/>
</dbReference>
<dbReference type="PANTHER" id="PTHR43105:SF9">
    <property type="entry name" value="NADPH-FE(3+) OXIDOREDUCTASE SUBUNIT ALPHA"/>
    <property type="match status" value="1"/>
</dbReference>
<evidence type="ECO:0000256" key="6">
    <source>
        <dbReference type="ARBA" id="ARBA00022505"/>
    </source>
</evidence>
<dbReference type="Pfam" id="PF07992">
    <property type="entry name" value="Pyr_redox_2"/>
    <property type="match status" value="1"/>
</dbReference>
<keyword evidence="11" id="KW-0408">Iron</keyword>
<dbReference type="CDD" id="cd02791">
    <property type="entry name" value="MopB_CT_Nitrate-R-NapA-like"/>
    <property type="match status" value="1"/>
</dbReference>
<dbReference type="Gene3D" id="3.40.50.740">
    <property type="match status" value="1"/>
</dbReference>
<dbReference type="InterPro" id="IPR027467">
    <property type="entry name" value="MopterinOxRdtase_cofactor_BS"/>
</dbReference>
<dbReference type="GO" id="GO:0045333">
    <property type="term" value="P:cellular respiration"/>
    <property type="evidence" value="ECO:0007669"/>
    <property type="project" value="UniProtKB-ARBA"/>
</dbReference>
<comment type="similarity">
    <text evidence="4">Belongs to the prokaryotic molybdopterin-containing oxidoreductase family. NasA/NapA/NarB subfamily.</text>
</comment>
<dbReference type="GO" id="GO:0051539">
    <property type="term" value="F:4 iron, 4 sulfur cluster binding"/>
    <property type="evidence" value="ECO:0007669"/>
    <property type="project" value="UniProtKB-KW"/>
</dbReference>
<keyword evidence="7" id="KW-0285">Flavoprotein</keyword>
<evidence type="ECO:0000256" key="2">
    <source>
        <dbReference type="ARBA" id="ARBA00001966"/>
    </source>
</evidence>
<dbReference type="EMBL" id="CP094358">
    <property type="protein sequence ID" value="UOB18075.1"/>
    <property type="molecule type" value="Genomic_DNA"/>
</dbReference>
<keyword evidence="9" id="KW-0274">FAD</keyword>
<evidence type="ECO:0000256" key="11">
    <source>
        <dbReference type="ARBA" id="ARBA00023004"/>
    </source>
</evidence>
<dbReference type="GO" id="GO:0016020">
    <property type="term" value="C:membrane"/>
    <property type="evidence" value="ECO:0007669"/>
    <property type="project" value="TreeGrafter"/>
</dbReference>
<dbReference type="InterPro" id="IPR006657">
    <property type="entry name" value="MoPterin_dinucl-bd_dom"/>
</dbReference>
<proteinExistence type="inferred from homology"/>
<evidence type="ECO:0000256" key="3">
    <source>
        <dbReference type="ARBA" id="ARBA00001974"/>
    </source>
</evidence>
<feature type="domain" description="4Fe-4S Mo/W bis-MGD-type" evidence="14">
    <location>
        <begin position="3"/>
        <end position="59"/>
    </location>
</feature>
<dbReference type="Proteomes" id="UP000831290">
    <property type="component" value="Chromosome"/>
</dbReference>
<dbReference type="InterPro" id="IPR007419">
    <property type="entry name" value="BFD-like_2Fe2S-bd_dom"/>
</dbReference>
<dbReference type="GO" id="GO:0016491">
    <property type="term" value="F:oxidoreductase activity"/>
    <property type="evidence" value="ECO:0007669"/>
    <property type="project" value="UniProtKB-KW"/>
</dbReference>
<dbReference type="GO" id="GO:0046872">
    <property type="term" value="F:metal ion binding"/>
    <property type="evidence" value="ECO:0007669"/>
    <property type="project" value="UniProtKB-KW"/>
</dbReference>
<dbReference type="InterPro" id="IPR023753">
    <property type="entry name" value="FAD/NAD-binding_dom"/>
</dbReference>
<dbReference type="SMART" id="SM00926">
    <property type="entry name" value="Molybdop_Fe4S4"/>
    <property type="match status" value="1"/>
</dbReference>
<dbReference type="PRINTS" id="PR00368">
    <property type="entry name" value="FADPNR"/>
</dbReference>
<dbReference type="InterPro" id="IPR009010">
    <property type="entry name" value="Asp_de-COase-like_dom_sf"/>
</dbReference>
<dbReference type="Pfam" id="PF01568">
    <property type="entry name" value="Molydop_binding"/>
    <property type="match status" value="1"/>
</dbReference>
<keyword evidence="12" id="KW-0411">Iron-sulfur</keyword>
<dbReference type="InterPro" id="IPR050123">
    <property type="entry name" value="Prok_molybdopt-oxidoreductase"/>
</dbReference>
<comment type="cofactor">
    <cofactor evidence="2">
        <name>[4Fe-4S] cluster</name>
        <dbReference type="ChEBI" id="CHEBI:49883"/>
    </cofactor>
</comment>
<dbReference type="PROSITE" id="PS51669">
    <property type="entry name" value="4FE4S_MOW_BIS_MGD"/>
    <property type="match status" value="1"/>
</dbReference>
<comment type="cofactor">
    <cofactor evidence="1">
        <name>Mo-bis(molybdopterin guanine dinucleotide)</name>
        <dbReference type="ChEBI" id="CHEBI:60539"/>
    </cofactor>
</comment>
<dbReference type="Gene3D" id="1.10.10.1100">
    <property type="entry name" value="BFD-like [2Fe-2S]-binding domain"/>
    <property type="match status" value="1"/>
</dbReference>
<dbReference type="AlphaFoldDB" id="A0A9E6ZPC3"/>
<evidence type="ECO:0000256" key="4">
    <source>
        <dbReference type="ARBA" id="ARBA00008747"/>
    </source>
</evidence>
<dbReference type="InterPro" id="IPR006963">
    <property type="entry name" value="Mopterin_OxRdtase_4Fe-4S_dom"/>
</dbReference>
<evidence type="ECO:0000256" key="9">
    <source>
        <dbReference type="ARBA" id="ARBA00022827"/>
    </source>
</evidence>
<dbReference type="SUPFAM" id="SSF51905">
    <property type="entry name" value="FAD/NAD(P)-binding domain"/>
    <property type="match status" value="2"/>
</dbReference>
<dbReference type="SUPFAM" id="SSF53706">
    <property type="entry name" value="Formate dehydrogenase/DMSO reductase, domains 1-3"/>
    <property type="match status" value="1"/>
</dbReference>
<evidence type="ECO:0000256" key="7">
    <source>
        <dbReference type="ARBA" id="ARBA00022630"/>
    </source>
</evidence>
<gene>
    <name evidence="15" type="ORF">MQE35_01960</name>
</gene>
<dbReference type="Pfam" id="PF00384">
    <property type="entry name" value="Molybdopterin"/>
    <property type="match status" value="1"/>
</dbReference>
<evidence type="ECO:0000256" key="13">
    <source>
        <dbReference type="ARBA" id="ARBA00023063"/>
    </source>
</evidence>
<dbReference type="CDD" id="cd02754">
    <property type="entry name" value="MopB_Nitrate-R-NapA-like"/>
    <property type="match status" value="1"/>
</dbReference>
<dbReference type="GO" id="GO:0042128">
    <property type="term" value="P:nitrate assimilation"/>
    <property type="evidence" value="ECO:0007669"/>
    <property type="project" value="UniProtKB-KW"/>
</dbReference>
<evidence type="ECO:0000256" key="10">
    <source>
        <dbReference type="ARBA" id="ARBA00023002"/>
    </source>
</evidence>
<dbReference type="Gene3D" id="2.20.25.90">
    <property type="entry name" value="ADC-like domains"/>
    <property type="match status" value="1"/>
</dbReference>
<reference evidence="15" key="1">
    <citation type="submission" date="2022-03" db="EMBL/GenBank/DDBJ databases">
        <title>Description of Abyssus ytuae gen. nov., sp. nov., a novel member of the family Flavobacteriaceae isolated from the sediment of Mariana Trench.</title>
        <authorList>
            <person name="Zhang J."/>
            <person name="Xu X."/>
        </authorList>
    </citation>
    <scope>NUCLEOTIDE SEQUENCE</scope>
    <source>
        <strain evidence="15">MT3330</strain>
    </source>
</reference>
<evidence type="ECO:0000313" key="16">
    <source>
        <dbReference type="Proteomes" id="UP000831290"/>
    </source>
</evidence>
<dbReference type="InterPro" id="IPR006656">
    <property type="entry name" value="Mopterin_OxRdtase"/>
</dbReference>
<keyword evidence="6" id="KW-0500">Molybdenum</keyword>
<evidence type="ECO:0000256" key="5">
    <source>
        <dbReference type="ARBA" id="ARBA00022485"/>
    </source>
</evidence>
<evidence type="ECO:0000256" key="8">
    <source>
        <dbReference type="ARBA" id="ARBA00022723"/>
    </source>
</evidence>
<dbReference type="GO" id="GO:0043546">
    <property type="term" value="F:molybdopterin cofactor binding"/>
    <property type="evidence" value="ECO:0007669"/>
    <property type="project" value="InterPro"/>
</dbReference>